<reference evidence="1 2" key="1">
    <citation type="submission" date="2023-03" db="EMBL/GenBank/DDBJ databases">
        <title>Genome insight into feeding habits of ladybird beetles.</title>
        <authorList>
            <person name="Li H.-S."/>
            <person name="Huang Y.-H."/>
            <person name="Pang H."/>
        </authorList>
    </citation>
    <scope>NUCLEOTIDE SEQUENCE [LARGE SCALE GENOMIC DNA]</scope>
    <source>
        <strain evidence="1">SYSU_2023b</strain>
        <tissue evidence="1">Whole body</tissue>
    </source>
</reference>
<sequence>SNIELIRITSSEEFNEANRKLIKVKKGVEVSDDVKELGLGNSNVKTSFTRSVRQKAQIINLKIDGSHQEKRLIKDKVTIEVENHKEDSEFINEVTISKI</sequence>
<organism evidence="1 2">
    <name type="scientific">Henosepilachna vigintioctopunctata</name>
    <dbReference type="NCBI Taxonomy" id="420089"/>
    <lineage>
        <taxon>Eukaryota</taxon>
        <taxon>Metazoa</taxon>
        <taxon>Ecdysozoa</taxon>
        <taxon>Arthropoda</taxon>
        <taxon>Hexapoda</taxon>
        <taxon>Insecta</taxon>
        <taxon>Pterygota</taxon>
        <taxon>Neoptera</taxon>
        <taxon>Endopterygota</taxon>
        <taxon>Coleoptera</taxon>
        <taxon>Polyphaga</taxon>
        <taxon>Cucujiformia</taxon>
        <taxon>Coccinelloidea</taxon>
        <taxon>Coccinellidae</taxon>
        <taxon>Epilachninae</taxon>
        <taxon>Epilachnini</taxon>
        <taxon>Henosepilachna</taxon>
    </lineage>
</organism>
<evidence type="ECO:0000313" key="2">
    <source>
        <dbReference type="Proteomes" id="UP001431783"/>
    </source>
</evidence>
<dbReference type="EMBL" id="JARQZJ010000099">
    <property type="protein sequence ID" value="KAK9886353.1"/>
    <property type="molecule type" value="Genomic_DNA"/>
</dbReference>
<proteinExistence type="predicted"/>
<name>A0AAW1V0Q9_9CUCU</name>
<evidence type="ECO:0000313" key="1">
    <source>
        <dbReference type="EMBL" id="KAK9886353.1"/>
    </source>
</evidence>
<feature type="non-terminal residue" evidence="1">
    <location>
        <position position="1"/>
    </location>
</feature>
<protein>
    <submittedName>
        <fullName evidence="1">Uncharacterized protein</fullName>
    </submittedName>
</protein>
<gene>
    <name evidence="1" type="ORF">WA026_015870</name>
</gene>
<dbReference type="Proteomes" id="UP001431783">
    <property type="component" value="Unassembled WGS sequence"/>
</dbReference>
<accession>A0AAW1V0Q9</accession>
<dbReference type="AlphaFoldDB" id="A0AAW1V0Q9"/>
<keyword evidence="2" id="KW-1185">Reference proteome</keyword>
<comment type="caution">
    <text evidence="1">The sequence shown here is derived from an EMBL/GenBank/DDBJ whole genome shotgun (WGS) entry which is preliminary data.</text>
</comment>